<evidence type="ECO:0000313" key="3">
    <source>
        <dbReference type="Proteomes" id="UP001150259"/>
    </source>
</evidence>
<organism evidence="2 3">
    <name type="scientific">Intrasporangium calvum</name>
    <dbReference type="NCBI Taxonomy" id="53358"/>
    <lineage>
        <taxon>Bacteria</taxon>
        <taxon>Bacillati</taxon>
        <taxon>Actinomycetota</taxon>
        <taxon>Actinomycetes</taxon>
        <taxon>Micrococcales</taxon>
        <taxon>Intrasporangiaceae</taxon>
        <taxon>Intrasporangium</taxon>
    </lineage>
</organism>
<dbReference type="SUPFAM" id="SSF54427">
    <property type="entry name" value="NTF2-like"/>
    <property type="match status" value="1"/>
</dbReference>
<reference evidence="2 3" key="1">
    <citation type="submission" date="2022-11" db="EMBL/GenBank/DDBJ databases">
        <title>Anaerobic phenanthrene biodegradation by a DNRA strain PheN6.</title>
        <authorList>
            <person name="Zhang Z."/>
        </authorList>
    </citation>
    <scope>NUCLEOTIDE SEQUENCE [LARGE SCALE GENOMIC DNA]</scope>
    <source>
        <strain evidence="2 3">PheN6</strain>
    </source>
</reference>
<keyword evidence="3" id="KW-1185">Reference proteome</keyword>
<proteinExistence type="predicted"/>
<evidence type="ECO:0000313" key="2">
    <source>
        <dbReference type="EMBL" id="MDC5696524.1"/>
    </source>
</evidence>
<dbReference type="CDD" id="cd00531">
    <property type="entry name" value="NTF2_like"/>
    <property type="match status" value="1"/>
</dbReference>
<dbReference type="EMBL" id="JAPFQL010000012">
    <property type="protein sequence ID" value="MDC5696524.1"/>
    <property type="molecule type" value="Genomic_DNA"/>
</dbReference>
<dbReference type="InterPro" id="IPR037401">
    <property type="entry name" value="SnoaL-like"/>
</dbReference>
<protein>
    <submittedName>
        <fullName evidence="2">Nuclear transport factor 2 family protein</fullName>
    </submittedName>
</protein>
<evidence type="ECO:0000259" key="1">
    <source>
        <dbReference type="Pfam" id="PF13577"/>
    </source>
</evidence>
<sequence length="169" mass="19402">MSLPPSPTVALAVSDLKARYFQYLDNKQWDRLRELYTPDATFEGYAFDDAASAEEFIGTVSAFLKDVRSQHQGFMPRFTSIGDHVRGIWSMHDYLTWEPGSRIYKGIELPGMYGLRGYGYYEDEYAPTDEGWRICFSRLVRTRIDPLVGVPPQAPNYQMLDPDPGWLEA</sequence>
<name>A0ABT5GE43_9MICO</name>
<dbReference type="Proteomes" id="UP001150259">
    <property type="component" value="Unassembled WGS sequence"/>
</dbReference>
<comment type="caution">
    <text evidence="2">The sequence shown here is derived from an EMBL/GenBank/DDBJ whole genome shotgun (WGS) entry which is preliminary data.</text>
</comment>
<dbReference type="Gene3D" id="3.10.450.50">
    <property type="match status" value="1"/>
</dbReference>
<dbReference type="RefSeq" id="WP_272461098.1">
    <property type="nucleotide sequence ID" value="NZ_JAPFQL010000012.1"/>
</dbReference>
<dbReference type="InterPro" id="IPR032710">
    <property type="entry name" value="NTF2-like_dom_sf"/>
</dbReference>
<accession>A0ABT5GE43</accession>
<feature type="domain" description="SnoaL-like" evidence="1">
    <location>
        <begin position="11"/>
        <end position="136"/>
    </location>
</feature>
<dbReference type="Pfam" id="PF13577">
    <property type="entry name" value="SnoaL_4"/>
    <property type="match status" value="1"/>
</dbReference>
<gene>
    <name evidence="2" type="ORF">OO014_04580</name>
</gene>